<evidence type="ECO:0000313" key="1">
    <source>
        <dbReference type="EMBL" id="MFC7598792.1"/>
    </source>
</evidence>
<comment type="caution">
    <text evidence="1">The sequence shown here is derived from an EMBL/GenBank/DDBJ whole genome shotgun (WGS) entry which is preliminary data.</text>
</comment>
<reference evidence="2" key="1">
    <citation type="journal article" date="2019" name="Int. J. Syst. Evol. Microbiol.">
        <title>The Global Catalogue of Microorganisms (GCM) 10K type strain sequencing project: providing services to taxonomists for standard genome sequencing and annotation.</title>
        <authorList>
            <consortium name="The Broad Institute Genomics Platform"/>
            <consortium name="The Broad Institute Genome Sequencing Center for Infectious Disease"/>
            <person name="Wu L."/>
            <person name="Ma J."/>
        </authorList>
    </citation>
    <scope>NUCLEOTIDE SEQUENCE [LARGE SCALE GENOMIC DNA]</scope>
    <source>
        <strain evidence="2">JCM 10083</strain>
    </source>
</reference>
<protein>
    <submittedName>
        <fullName evidence="1">SRPBCC family protein</fullName>
    </submittedName>
</protein>
<dbReference type="PANTHER" id="PTHR39332">
    <property type="entry name" value="BLL4707 PROTEIN"/>
    <property type="match status" value="1"/>
</dbReference>
<dbReference type="CDD" id="cd07821">
    <property type="entry name" value="PYR_PYL_RCAR_like"/>
    <property type="match status" value="1"/>
</dbReference>
<dbReference type="Proteomes" id="UP001596514">
    <property type="component" value="Unassembled WGS sequence"/>
</dbReference>
<gene>
    <name evidence="1" type="ORF">ACFQVD_01580</name>
</gene>
<organism evidence="1 2">
    <name type="scientific">Streptosporangium amethystogenes subsp. fukuiense</name>
    <dbReference type="NCBI Taxonomy" id="698418"/>
    <lineage>
        <taxon>Bacteria</taxon>
        <taxon>Bacillati</taxon>
        <taxon>Actinomycetota</taxon>
        <taxon>Actinomycetes</taxon>
        <taxon>Streptosporangiales</taxon>
        <taxon>Streptosporangiaceae</taxon>
        <taxon>Streptosporangium</taxon>
    </lineage>
</organism>
<dbReference type="InterPro" id="IPR023393">
    <property type="entry name" value="START-like_dom_sf"/>
</dbReference>
<sequence>MINASADDVWALIRDFEHMDGWFDGIPPAVIEDGRASTEVGCVRRIEVDGQVMVRERLVALDDAARRQVYAILESVFGLKDYIGTITVTPVTDGNRAFVEWTGVFEADAAEAEASIAMLRDSVYLPGLQGLRTRLEG</sequence>
<dbReference type="RefSeq" id="WP_343967562.1">
    <property type="nucleotide sequence ID" value="NZ_BAAAGK010000058.1"/>
</dbReference>
<keyword evidence="2" id="KW-1185">Reference proteome</keyword>
<dbReference type="EMBL" id="JBHTEE010000001">
    <property type="protein sequence ID" value="MFC7598792.1"/>
    <property type="molecule type" value="Genomic_DNA"/>
</dbReference>
<proteinExistence type="predicted"/>
<dbReference type="PANTHER" id="PTHR39332:SF7">
    <property type="entry name" value="SRPBCC FAMILY PROTEIN"/>
    <property type="match status" value="1"/>
</dbReference>
<evidence type="ECO:0000313" key="2">
    <source>
        <dbReference type="Proteomes" id="UP001596514"/>
    </source>
</evidence>
<dbReference type="InterPro" id="IPR019587">
    <property type="entry name" value="Polyketide_cyclase/dehydratase"/>
</dbReference>
<dbReference type="Gene3D" id="3.30.530.20">
    <property type="match status" value="1"/>
</dbReference>
<dbReference type="SUPFAM" id="SSF55961">
    <property type="entry name" value="Bet v1-like"/>
    <property type="match status" value="1"/>
</dbReference>
<dbReference type="Pfam" id="PF10604">
    <property type="entry name" value="Polyketide_cyc2"/>
    <property type="match status" value="1"/>
</dbReference>
<accession>A0ABW2SRY6</accession>
<name>A0ABW2SRY6_9ACTN</name>